<dbReference type="InterPro" id="IPR024775">
    <property type="entry name" value="DinB-like"/>
</dbReference>
<reference evidence="3" key="1">
    <citation type="submission" date="2016-10" db="EMBL/GenBank/DDBJ databases">
        <authorList>
            <person name="Varghese N."/>
            <person name="Submissions S."/>
        </authorList>
    </citation>
    <scope>NUCLEOTIDE SEQUENCE [LARGE SCALE GENOMIC DNA]</scope>
    <source>
        <strain evidence="3">CGMCC 1.10223</strain>
    </source>
</reference>
<dbReference type="InterPro" id="IPR034660">
    <property type="entry name" value="DinB/YfiT-like"/>
</dbReference>
<dbReference type="EMBL" id="FONN01000012">
    <property type="protein sequence ID" value="SFF05891.1"/>
    <property type="molecule type" value="Genomic_DNA"/>
</dbReference>
<dbReference type="Gene3D" id="1.20.120.450">
    <property type="entry name" value="dinb family like domain"/>
    <property type="match status" value="1"/>
</dbReference>
<evidence type="ECO:0000313" key="3">
    <source>
        <dbReference type="Proteomes" id="UP000183410"/>
    </source>
</evidence>
<dbReference type="OrthoDB" id="9793216at2"/>
<dbReference type="Proteomes" id="UP000183410">
    <property type="component" value="Unassembled WGS sequence"/>
</dbReference>
<feature type="domain" description="DinB-like" evidence="1">
    <location>
        <begin position="30"/>
        <end position="164"/>
    </location>
</feature>
<dbReference type="RefSeq" id="WP_046232419.1">
    <property type="nucleotide sequence ID" value="NZ_FONN01000012.1"/>
</dbReference>
<name>A0A1I2FN87_9BACL</name>
<protein>
    <submittedName>
        <fullName evidence="2">DinB superfamily protein</fullName>
    </submittedName>
</protein>
<keyword evidence="3" id="KW-1185">Reference proteome</keyword>
<accession>A0A1I2FN87</accession>
<gene>
    <name evidence="2" type="ORF">SAMN04487969_112153</name>
</gene>
<dbReference type="SUPFAM" id="SSF109854">
    <property type="entry name" value="DinB/YfiT-like putative metalloenzymes"/>
    <property type="match status" value="1"/>
</dbReference>
<dbReference type="Pfam" id="PF12867">
    <property type="entry name" value="DinB_2"/>
    <property type="match status" value="1"/>
</dbReference>
<proteinExistence type="predicted"/>
<dbReference type="AlphaFoldDB" id="A0A1I2FN87"/>
<evidence type="ECO:0000313" key="2">
    <source>
        <dbReference type="EMBL" id="SFF05891.1"/>
    </source>
</evidence>
<sequence length="172" mass="19393">MSNRPTINDYSTFSETYISKVPEGSIKDLLLEAYDTTSGLLASIPEERGSYKYAEGKWSIKEVIGHINDTERVMSYRLLRISRGDSTPLPGFEQDLFIAGARFNEYTIAELADEYRAIRQSTLKLISKLSDEELARRGNASSSEVTALALAYIIAGHELHHLNVLKERYLID</sequence>
<evidence type="ECO:0000259" key="1">
    <source>
        <dbReference type="Pfam" id="PF12867"/>
    </source>
</evidence>
<organism evidence="2 3">
    <name type="scientific">Paenibacillus algorifonticola</name>
    <dbReference type="NCBI Taxonomy" id="684063"/>
    <lineage>
        <taxon>Bacteria</taxon>
        <taxon>Bacillati</taxon>
        <taxon>Bacillota</taxon>
        <taxon>Bacilli</taxon>
        <taxon>Bacillales</taxon>
        <taxon>Paenibacillaceae</taxon>
        <taxon>Paenibacillus</taxon>
    </lineage>
</organism>